<proteinExistence type="inferred from homology"/>
<dbReference type="GO" id="GO:0046872">
    <property type="term" value="F:metal ion binding"/>
    <property type="evidence" value="ECO:0007669"/>
    <property type="project" value="UniProtKB-KW"/>
</dbReference>
<protein>
    <recommendedName>
        <fullName evidence="11">Zinc metalloprotease</fullName>
        <ecNumber evidence="11">3.4.24.-</ecNumber>
    </recommendedName>
</protein>
<name>A0A3T1D8H9_9BACL</name>
<dbReference type="EC" id="3.4.24.-" evidence="11"/>
<evidence type="ECO:0000256" key="11">
    <source>
        <dbReference type="RuleBase" id="RU362031"/>
    </source>
</evidence>
<evidence type="ECO:0000256" key="3">
    <source>
        <dbReference type="ARBA" id="ARBA00007931"/>
    </source>
</evidence>
<comment type="similarity">
    <text evidence="3 11">Belongs to the peptidase M50B family.</text>
</comment>
<dbReference type="SMART" id="SM00228">
    <property type="entry name" value="PDZ"/>
    <property type="match status" value="1"/>
</dbReference>
<keyword evidence="4 13" id="KW-0645">Protease</keyword>
<evidence type="ECO:0000256" key="5">
    <source>
        <dbReference type="ARBA" id="ARBA00022692"/>
    </source>
</evidence>
<evidence type="ECO:0000256" key="9">
    <source>
        <dbReference type="ARBA" id="ARBA00023049"/>
    </source>
</evidence>
<dbReference type="PANTHER" id="PTHR42837">
    <property type="entry name" value="REGULATOR OF SIGMA-E PROTEASE RSEP"/>
    <property type="match status" value="1"/>
</dbReference>
<sequence length="420" mass="46769">MENIQVALLTVLMFFLLVSLHEWGHFYFARRAGILVREFAIGFGPKLFSIKRGETRYTLRLLPIGGFVRMAGEDPEIVEVQPGQTLAVRVKDDLVTRIYLDRLDERSGVMRGEVKSLDLERDLFITLDVDGEIERYSIHPQALIIARGRETQIAPIDRQFGHKSVGKRALAIFAGPVMNFLLAFVLFATYLVLQGVPVENSSKVFISKVLPDTPAQQSGLVNGDWVKSINGEPIGGDVDKFVKQINDSAGKPMNWIVERDGTEVTLKVTPDAQTGKIGIYPTGEMKKPSAGETISFASKSMVEMTKRIFEGFRKLIFGEFKLDDLGGPVKTTKVTVEIAKEGIDQLTLWAAVLSLYLGIFNLLPIPALDGSRLLFLGLEAIRGRPIDPNRESMVHFIGFAMLMLLMIVVTYNDIIGLVRR</sequence>
<comment type="subcellular location">
    <subcellularLocation>
        <location evidence="2">Membrane</location>
        <topology evidence="2">Multi-pass membrane protein</topology>
    </subcellularLocation>
</comment>
<feature type="domain" description="PDZ" evidence="12">
    <location>
        <begin position="195"/>
        <end position="272"/>
    </location>
</feature>
<evidence type="ECO:0000259" key="12">
    <source>
        <dbReference type="PROSITE" id="PS50106"/>
    </source>
</evidence>
<dbReference type="KEGG" id="cohn:KCTCHS21_38000"/>
<keyword evidence="14" id="KW-1185">Reference proteome</keyword>
<dbReference type="CDD" id="cd23081">
    <property type="entry name" value="cpPDZ_EcRseP-like"/>
    <property type="match status" value="1"/>
</dbReference>
<evidence type="ECO:0000256" key="10">
    <source>
        <dbReference type="ARBA" id="ARBA00023136"/>
    </source>
</evidence>
<feature type="transmembrane region" description="Helical" evidence="11">
    <location>
        <begin position="393"/>
        <end position="411"/>
    </location>
</feature>
<keyword evidence="9 11" id="KW-0482">Metalloprotease</keyword>
<dbReference type="Pfam" id="PF02163">
    <property type="entry name" value="Peptidase_M50"/>
    <property type="match status" value="1"/>
</dbReference>
<dbReference type="GO" id="GO:0004222">
    <property type="term" value="F:metalloendopeptidase activity"/>
    <property type="evidence" value="ECO:0007669"/>
    <property type="project" value="InterPro"/>
</dbReference>
<evidence type="ECO:0000256" key="1">
    <source>
        <dbReference type="ARBA" id="ARBA00001947"/>
    </source>
</evidence>
<keyword evidence="10 11" id="KW-0472">Membrane</keyword>
<dbReference type="PANTHER" id="PTHR42837:SF2">
    <property type="entry name" value="MEMBRANE METALLOPROTEASE ARASP2, CHLOROPLASTIC-RELATED"/>
    <property type="match status" value="1"/>
</dbReference>
<feature type="transmembrane region" description="Helical" evidence="11">
    <location>
        <begin position="346"/>
        <end position="368"/>
    </location>
</feature>
<dbReference type="GO" id="GO:0006508">
    <property type="term" value="P:proteolysis"/>
    <property type="evidence" value="ECO:0007669"/>
    <property type="project" value="UniProtKB-KW"/>
</dbReference>
<evidence type="ECO:0000256" key="2">
    <source>
        <dbReference type="ARBA" id="ARBA00004141"/>
    </source>
</evidence>
<dbReference type="InterPro" id="IPR036034">
    <property type="entry name" value="PDZ_sf"/>
</dbReference>
<reference evidence="13 14" key="1">
    <citation type="submission" date="2019-01" db="EMBL/GenBank/DDBJ databases">
        <title>Complete genome sequence of Cohnella hallensis HS21 isolated from Korean fir (Abies koreana) rhizospheric soil.</title>
        <authorList>
            <person name="Jiang L."/>
            <person name="Kang S.W."/>
            <person name="Kim S."/>
            <person name="Jung J."/>
            <person name="Kim C.Y."/>
            <person name="Kim D.H."/>
            <person name="Kim S.W."/>
            <person name="Lee J."/>
        </authorList>
    </citation>
    <scope>NUCLEOTIDE SEQUENCE [LARGE SCALE GENOMIC DNA]</scope>
    <source>
        <strain evidence="13 14">HS21</strain>
    </source>
</reference>
<keyword evidence="6 11" id="KW-0378">Hydrolase</keyword>
<evidence type="ECO:0000256" key="4">
    <source>
        <dbReference type="ARBA" id="ARBA00022670"/>
    </source>
</evidence>
<dbReference type="InterPro" id="IPR041489">
    <property type="entry name" value="PDZ_6"/>
</dbReference>
<dbReference type="Pfam" id="PF17820">
    <property type="entry name" value="PDZ_6"/>
    <property type="match status" value="1"/>
</dbReference>
<dbReference type="OrthoDB" id="9782003at2"/>
<dbReference type="AlphaFoldDB" id="A0A3T1D8H9"/>
<dbReference type="SUPFAM" id="SSF50156">
    <property type="entry name" value="PDZ domain-like"/>
    <property type="match status" value="1"/>
</dbReference>
<evidence type="ECO:0000256" key="8">
    <source>
        <dbReference type="ARBA" id="ARBA00022989"/>
    </source>
</evidence>
<keyword evidence="7 11" id="KW-0862">Zinc</keyword>
<keyword evidence="11" id="KW-0479">Metal-binding</keyword>
<dbReference type="PROSITE" id="PS50106">
    <property type="entry name" value="PDZ"/>
    <property type="match status" value="1"/>
</dbReference>
<comment type="cofactor">
    <cofactor evidence="1 11">
        <name>Zn(2+)</name>
        <dbReference type="ChEBI" id="CHEBI:29105"/>
    </cofactor>
</comment>
<organism evidence="13 14">
    <name type="scientific">Cohnella abietis</name>
    <dbReference type="NCBI Taxonomy" id="2507935"/>
    <lineage>
        <taxon>Bacteria</taxon>
        <taxon>Bacillati</taxon>
        <taxon>Bacillota</taxon>
        <taxon>Bacilli</taxon>
        <taxon>Bacillales</taxon>
        <taxon>Paenibacillaceae</taxon>
        <taxon>Cohnella</taxon>
    </lineage>
</organism>
<dbReference type="EMBL" id="AP019400">
    <property type="protein sequence ID" value="BBI34401.1"/>
    <property type="molecule type" value="Genomic_DNA"/>
</dbReference>
<keyword evidence="8 11" id="KW-1133">Transmembrane helix</keyword>
<dbReference type="Gene3D" id="2.30.42.10">
    <property type="match status" value="1"/>
</dbReference>
<accession>A0A3T1D8H9</accession>
<dbReference type="CDD" id="cd06163">
    <property type="entry name" value="S2P-M50_PDZ_RseP-like"/>
    <property type="match status" value="1"/>
</dbReference>
<dbReference type="InterPro" id="IPR008915">
    <property type="entry name" value="Peptidase_M50"/>
</dbReference>
<dbReference type="InterPro" id="IPR001478">
    <property type="entry name" value="PDZ"/>
</dbReference>
<keyword evidence="5 11" id="KW-0812">Transmembrane</keyword>
<dbReference type="Proteomes" id="UP000289856">
    <property type="component" value="Chromosome"/>
</dbReference>
<gene>
    <name evidence="13" type="ORF">KCTCHS21_38000</name>
</gene>
<evidence type="ECO:0000313" key="13">
    <source>
        <dbReference type="EMBL" id="BBI34401.1"/>
    </source>
</evidence>
<dbReference type="InterPro" id="IPR004387">
    <property type="entry name" value="Pept_M50_Zn"/>
</dbReference>
<dbReference type="RefSeq" id="WP_130611646.1">
    <property type="nucleotide sequence ID" value="NZ_AP019400.1"/>
</dbReference>
<evidence type="ECO:0000256" key="6">
    <source>
        <dbReference type="ARBA" id="ARBA00022801"/>
    </source>
</evidence>
<evidence type="ECO:0000256" key="7">
    <source>
        <dbReference type="ARBA" id="ARBA00022833"/>
    </source>
</evidence>
<feature type="transmembrane region" description="Helical" evidence="11">
    <location>
        <begin position="169"/>
        <end position="193"/>
    </location>
</feature>
<evidence type="ECO:0000313" key="14">
    <source>
        <dbReference type="Proteomes" id="UP000289856"/>
    </source>
</evidence>
<dbReference type="GO" id="GO:0016020">
    <property type="term" value="C:membrane"/>
    <property type="evidence" value="ECO:0007669"/>
    <property type="project" value="UniProtKB-SubCell"/>
</dbReference>
<dbReference type="NCBIfam" id="TIGR00054">
    <property type="entry name" value="RIP metalloprotease RseP"/>
    <property type="match status" value="1"/>
</dbReference>